<proteinExistence type="inferred from homology"/>
<name>A0A934ILP6_9HYPH</name>
<feature type="transmembrane region" description="Helical" evidence="15">
    <location>
        <begin position="238"/>
        <end position="260"/>
    </location>
</feature>
<evidence type="ECO:0000313" key="17">
    <source>
        <dbReference type="EMBL" id="MBJ3774225.1"/>
    </source>
</evidence>
<reference evidence="17" key="1">
    <citation type="submission" date="2020-12" db="EMBL/GenBank/DDBJ databases">
        <title>Bacterial taxonomy.</title>
        <authorList>
            <person name="Pan X."/>
        </authorList>
    </citation>
    <scope>NUCLEOTIDE SEQUENCE</scope>
    <source>
        <strain evidence="17">B2012</strain>
    </source>
</reference>
<evidence type="ECO:0000256" key="1">
    <source>
        <dbReference type="ARBA" id="ARBA00004651"/>
    </source>
</evidence>
<feature type="transmembrane region" description="Helical" evidence="15">
    <location>
        <begin position="196"/>
        <end position="218"/>
    </location>
</feature>
<feature type="region of interest" description="Disordered" evidence="14">
    <location>
        <begin position="877"/>
        <end position="898"/>
    </location>
</feature>
<dbReference type="EC" id="2.3.2.3" evidence="3"/>
<evidence type="ECO:0000256" key="14">
    <source>
        <dbReference type="SAM" id="MobiDB-lite"/>
    </source>
</evidence>
<dbReference type="GO" id="GO:0005886">
    <property type="term" value="C:plasma membrane"/>
    <property type="evidence" value="ECO:0007669"/>
    <property type="project" value="UniProtKB-SubCell"/>
</dbReference>
<evidence type="ECO:0000256" key="9">
    <source>
        <dbReference type="ARBA" id="ARBA00023098"/>
    </source>
</evidence>
<dbReference type="NCBIfam" id="NF033480">
    <property type="entry name" value="bifunc_MprF"/>
    <property type="match status" value="1"/>
</dbReference>
<evidence type="ECO:0000256" key="15">
    <source>
        <dbReference type="SAM" id="Phobius"/>
    </source>
</evidence>
<evidence type="ECO:0000256" key="13">
    <source>
        <dbReference type="ARBA" id="ARBA00047540"/>
    </source>
</evidence>
<dbReference type="Proteomes" id="UP000609531">
    <property type="component" value="Unassembled WGS sequence"/>
</dbReference>
<protein>
    <recommendedName>
        <fullName evidence="4">Phosphatidylglycerol lysyltransferase</fullName>
        <ecNumber evidence="3">2.3.2.3</ecNumber>
    </recommendedName>
    <alternativeName>
        <fullName evidence="12">Lysylphosphatidylglycerol synthase</fullName>
    </alternativeName>
</protein>
<keyword evidence="9" id="KW-0443">Lipid metabolism</keyword>
<dbReference type="InterPro" id="IPR024320">
    <property type="entry name" value="LPG_synthase_C"/>
</dbReference>
<comment type="similarity">
    <text evidence="2">Belongs to the LPG synthase family.</text>
</comment>
<dbReference type="GO" id="GO:0046677">
    <property type="term" value="P:response to antibiotic"/>
    <property type="evidence" value="ECO:0007669"/>
    <property type="project" value="UniProtKB-KW"/>
</dbReference>
<dbReference type="GO" id="GO:0055091">
    <property type="term" value="P:phospholipid homeostasis"/>
    <property type="evidence" value="ECO:0007669"/>
    <property type="project" value="TreeGrafter"/>
</dbReference>
<keyword evidence="10 15" id="KW-0472">Membrane</keyword>
<accession>A0A934ILP6</accession>
<comment type="caution">
    <text evidence="17">The sequence shown here is derived from an EMBL/GenBank/DDBJ whole genome shotgun (WGS) entry which is preliminary data.</text>
</comment>
<evidence type="ECO:0000256" key="12">
    <source>
        <dbReference type="ARBA" id="ARBA00031899"/>
    </source>
</evidence>
<dbReference type="InterPro" id="IPR051211">
    <property type="entry name" value="PG_lysyltransferase"/>
</dbReference>
<evidence type="ECO:0000256" key="8">
    <source>
        <dbReference type="ARBA" id="ARBA00022989"/>
    </source>
</evidence>
<evidence type="ECO:0000256" key="7">
    <source>
        <dbReference type="ARBA" id="ARBA00022692"/>
    </source>
</evidence>
<feature type="transmembrane region" description="Helical" evidence="15">
    <location>
        <begin position="83"/>
        <end position="106"/>
    </location>
</feature>
<evidence type="ECO:0000256" key="2">
    <source>
        <dbReference type="ARBA" id="ARBA00008627"/>
    </source>
</evidence>
<dbReference type="PANTHER" id="PTHR34697:SF2">
    <property type="entry name" value="PHOSPHATIDYLGLYCEROL LYSYLTRANSFERASE"/>
    <property type="match status" value="1"/>
</dbReference>
<feature type="transmembrane region" description="Helical" evidence="15">
    <location>
        <begin position="524"/>
        <end position="544"/>
    </location>
</feature>
<dbReference type="InterPro" id="IPR022791">
    <property type="entry name" value="L-PG_synthase/AglD"/>
</dbReference>
<feature type="domain" description="Phosphatidylglycerol lysyltransferase C-terminal" evidence="16">
    <location>
        <begin position="567"/>
        <end position="854"/>
    </location>
</feature>
<evidence type="ECO:0000256" key="11">
    <source>
        <dbReference type="ARBA" id="ARBA00023251"/>
    </source>
</evidence>
<keyword evidence="8 15" id="KW-1133">Transmembrane helix</keyword>
<dbReference type="RefSeq" id="WP_198880121.1">
    <property type="nucleotide sequence ID" value="NZ_JAEKJA010000001.1"/>
</dbReference>
<dbReference type="GO" id="GO:0006629">
    <property type="term" value="P:lipid metabolic process"/>
    <property type="evidence" value="ECO:0007669"/>
    <property type="project" value="UniProtKB-KW"/>
</dbReference>
<keyword evidence="18" id="KW-1185">Reference proteome</keyword>
<dbReference type="EMBL" id="JAEKJA010000001">
    <property type="protein sequence ID" value="MBJ3774225.1"/>
    <property type="molecule type" value="Genomic_DNA"/>
</dbReference>
<keyword evidence="7 15" id="KW-0812">Transmembrane</keyword>
<dbReference type="Pfam" id="PF03706">
    <property type="entry name" value="LPG_synthase_TM"/>
    <property type="match status" value="1"/>
</dbReference>
<evidence type="ECO:0000256" key="6">
    <source>
        <dbReference type="ARBA" id="ARBA00022679"/>
    </source>
</evidence>
<dbReference type="Pfam" id="PF09924">
    <property type="entry name" value="LPG_synthase_C"/>
    <property type="match status" value="1"/>
</dbReference>
<evidence type="ECO:0000313" key="18">
    <source>
        <dbReference type="Proteomes" id="UP000609531"/>
    </source>
</evidence>
<sequence>MRPMDHRLTPLRAAATAIGAHLAAPSQKVEAGLRSAYRLLRGPAGVALAVAVAVAILALLADTFRHIRWQEIEAAIAATEARWVLVAIAATVGSYAALVGFEWLALRQVQAPVRPAAAAITALIAYSFTFVLGFGVLTGGAVRLRRYKTRGLTNAAILAVTLLGTVSFWLGIAGLAGLCLLAAPDALAPTFGIDDRVGRVAGALIVLALGGWVASCGLTRRTMAVGDWQLSLPGAGTLLAVLALGIAQTGLAALALWLLLPESVAVAFPAFLVVFTMATVAGVVSHAPGGLGAFEAVMLLSFPPEHRAALVGALICFRAVYYALPFALGGAAFIALEIGTPSPKLIAAREALARTIRPLLPRLAGMMVFVAGLILLLSAAMPADTGRAALLDRVLPLPSVEASHFVASLAGAALLIVGYGLMRRLHSSWRIAVAILSGSALLSLLTGIDGEIAGLCILILALLVVSRREFYRRSADAAMSRRWLCAVTLALAASVLAGLMVYGGPGDRPLLWWQIGPRGEIPRVIPILAGAVLVIAFAAAWRALHRPCRPLADAPDARRIAHALAAAEEPSAHLAHLGDKHFLFSDLGDGFVMYAVYGSTFLAMGNPVGADSRTTVDLIWRFKELADRHGGRAAFYQVSSQYLPLYIDAGFSFAKLGEEAVVDLGAFSLAGSRAARHRQRIARAERAGLRFELLCAADVPERLGALKAVSDTWLQRQKGREKGFSLGFFDAAYLARFDHAVLRLDGAPVAFASLWRTADGRSAAIDLMRHVPGLPHGAMDYLFLSLLGAMKAAGVERLNLGMAPLSGLTAHRLAPAWSRLGDSIFRHGSQLYNFRGLRAFKEKFDPEWCPRYLAHTGGFSAARALVDATLIISRGPRGVVGPPSRPAPVPIPRPVPAP</sequence>
<keyword evidence="6" id="KW-0808">Transferase</keyword>
<evidence type="ECO:0000256" key="3">
    <source>
        <dbReference type="ARBA" id="ARBA00012014"/>
    </source>
</evidence>
<feature type="transmembrane region" description="Helical" evidence="15">
    <location>
        <begin position="452"/>
        <end position="471"/>
    </location>
</feature>
<feature type="compositionally biased region" description="Pro residues" evidence="14">
    <location>
        <begin position="883"/>
        <end position="898"/>
    </location>
</feature>
<feature type="transmembrane region" description="Helical" evidence="15">
    <location>
        <begin position="156"/>
        <end position="184"/>
    </location>
</feature>
<organism evidence="17 18">
    <name type="scientific">Acuticoccus mangrovi</name>
    <dbReference type="NCBI Taxonomy" id="2796142"/>
    <lineage>
        <taxon>Bacteria</taxon>
        <taxon>Pseudomonadati</taxon>
        <taxon>Pseudomonadota</taxon>
        <taxon>Alphaproteobacteria</taxon>
        <taxon>Hyphomicrobiales</taxon>
        <taxon>Amorphaceae</taxon>
        <taxon>Acuticoccus</taxon>
    </lineage>
</organism>
<comment type="catalytic activity">
    <reaction evidence="13">
        <text>L-lysyl-tRNA(Lys) + a 1,2-diacyl-sn-glycero-3-phospho-(1'-sn-glycerol) = a 1,2-diacyl-sn-glycero-3-phospho-1'-(3'-O-L-lysyl)-sn-glycerol + tRNA(Lys)</text>
        <dbReference type="Rhea" id="RHEA:10668"/>
        <dbReference type="Rhea" id="RHEA-COMP:9696"/>
        <dbReference type="Rhea" id="RHEA-COMP:9697"/>
        <dbReference type="ChEBI" id="CHEBI:64716"/>
        <dbReference type="ChEBI" id="CHEBI:75792"/>
        <dbReference type="ChEBI" id="CHEBI:78442"/>
        <dbReference type="ChEBI" id="CHEBI:78529"/>
        <dbReference type="EC" id="2.3.2.3"/>
    </reaction>
</comment>
<keyword evidence="11" id="KW-0046">Antibiotic resistance</keyword>
<feature type="transmembrane region" description="Helical" evidence="15">
    <location>
        <begin position="44"/>
        <end position="62"/>
    </location>
</feature>
<dbReference type="GO" id="GO:0050071">
    <property type="term" value="F:phosphatidylglycerol lysyltransferase activity"/>
    <property type="evidence" value="ECO:0007669"/>
    <property type="project" value="UniProtKB-EC"/>
</dbReference>
<feature type="transmembrane region" description="Helical" evidence="15">
    <location>
        <begin position="402"/>
        <end position="422"/>
    </location>
</feature>
<feature type="transmembrane region" description="Helical" evidence="15">
    <location>
        <begin position="483"/>
        <end position="504"/>
    </location>
</feature>
<feature type="transmembrane region" description="Helical" evidence="15">
    <location>
        <begin position="429"/>
        <end position="446"/>
    </location>
</feature>
<evidence type="ECO:0000256" key="10">
    <source>
        <dbReference type="ARBA" id="ARBA00023136"/>
    </source>
</evidence>
<evidence type="ECO:0000256" key="4">
    <source>
        <dbReference type="ARBA" id="ARBA00021546"/>
    </source>
</evidence>
<dbReference type="AlphaFoldDB" id="A0A934ILP6"/>
<evidence type="ECO:0000256" key="5">
    <source>
        <dbReference type="ARBA" id="ARBA00022475"/>
    </source>
</evidence>
<dbReference type="PANTHER" id="PTHR34697">
    <property type="entry name" value="PHOSPHATIDYLGLYCEROL LYSYLTRANSFERASE"/>
    <property type="match status" value="1"/>
</dbReference>
<feature type="transmembrane region" description="Helical" evidence="15">
    <location>
        <begin position="118"/>
        <end position="144"/>
    </location>
</feature>
<dbReference type="InterPro" id="IPR016181">
    <property type="entry name" value="Acyl_CoA_acyltransferase"/>
</dbReference>
<keyword evidence="5" id="KW-1003">Cell membrane</keyword>
<comment type="subcellular location">
    <subcellularLocation>
        <location evidence="1">Cell membrane</location>
        <topology evidence="1">Multi-pass membrane protein</topology>
    </subcellularLocation>
</comment>
<feature type="transmembrane region" description="Helical" evidence="15">
    <location>
        <begin position="359"/>
        <end position="382"/>
    </location>
</feature>
<dbReference type="SUPFAM" id="SSF55729">
    <property type="entry name" value="Acyl-CoA N-acyltransferases (Nat)"/>
    <property type="match status" value="1"/>
</dbReference>
<evidence type="ECO:0000259" key="16">
    <source>
        <dbReference type="Pfam" id="PF09924"/>
    </source>
</evidence>
<gene>
    <name evidence="17" type="primary">mprF</name>
    <name evidence="17" type="ORF">JCR33_00900</name>
</gene>